<feature type="domain" description="VOC" evidence="1">
    <location>
        <begin position="9"/>
        <end position="137"/>
    </location>
</feature>
<dbReference type="AlphaFoldDB" id="C7RAK2"/>
<accession>C7RAK2</accession>
<evidence type="ECO:0000259" key="1">
    <source>
        <dbReference type="PROSITE" id="PS51819"/>
    </source>
</evidence>
<dbReference type="FunCoup" id="C7RAK2">
    <property type="interactions" value="40"/>
</dbReference>
<protein>
    <submittedName>
        <fullName evidence="2">Glyoxalase/bleomycin resistance protein/dioxygenase</fullName>
    </submittedName>
</protein>
<dbReference type="KEGG" id="kko:Kkor_0874"/>
<dbReference type="PANTHER" id="PTHR34109:SF1">
    <property type="entry name" value="VOC DOMAIN-CONTAINING PROTEIN"/>
    <property type="match status" value="1"/>
</dbReference>
<dbReference type="STRING" id="523791.Kkor_0874"/>
<dbReference type="SUPFAM" id="SSF54593">
    <property type="entry name" value="Glyoxalase/Bleomycin resistance protein/Dihydroxybiphenyl dioxygenase"/>
    <property type="match status" value="1"/>
</dbReference>
<keyword evidence="2" id="KW-0223">Dioxygenase</keyword>
<dbReference type="InParanoid" id="C7RAK2"/>
<evidence type="ECO:0000313" key="3">
    <source>
        <dbReference type="Proteomes" id="UP000001231"/>
    </source>
</evidence>
<keyword evidence="2" id="KW-0560">Oxidoreductase</keyword>
<dbReference type="GO" id="GO:0051213">
    <property type="term" value="F:dioxygenase activity"/>
    <property type="evidence" value="ECO:0007669"/>
    <property type="project" value="UniProtKB-KW"/>
</dbReference>
<reference evidence="2 3" key="1">
    <citation type="journal article" date="2009" name="Stand. Genomic Sci.">
        <title>Complete genome sequence of Kangiella koreensis type strain (SW-125).</title>
        <authorList>
            <person name="Han C."/>
            <person name="Sikorski J."/>
            <person name="Lapidus A."/>
            <person name="Nolan M."/>
            <person name="Glavina Del Rio T."/>
            <person name="Tice H."/>
            <person name="Cheng J.F."/>
            <person name="Lucas S."/>
            <person name="Chen F."/>
            <person name="Copeland A."/>
            <person name="Ivanova N."/>
            <person name="Mavromatis K."/>
            <person name="Ovchinnikova G."/>
            <person name="Pati A."/>
            <person name="Bruce D."/>
            <person name="Goodwin L."/>
            <person name="Pitluck S."/>
            <person name="Chen A."/>
            <person name="Palaniappan K."/>
            <person name="Land M."/>
            <person name="Hauser L."/>
            <person name="Chang Y.J."/>
            <person name="Jeffries C.D."/>
            <person name="Chain P."/>
            <person name="Saunders E."/>
            <person name="Brettin T."/>
            <person name="Goker M."/>
            <person name="Tindall B.J."/>
            <person name="Bristow J."/>
            <person name="Eisen J.A."/>
            <person name="Markowitz V."/>
            <person name="Hugenholtz P."/>
            <person name="Kyrpides N.C."/>
            <person name="Klenk H.P."/>
            <person name="Detter J.C."/>
        </authorList>
    </citation>
    <scope>NUCLEOTIDE SEQUENCE [LARGE SCALE GENOMIC DNA]</scope>
    <source>
        <strain evidence="3">DSM 16069 / KCTC 12182 / SW-125</strain>
    </source>
</reference>
<dbReference type="InterPro" id="IPR037523">
    <property type="entry name" value="VOC_core"/>
</dbReference>
<dbReference type="PANTHER" id="PTHR34109">
    <property type="entry name" value="BNAUNNG04460D PROTEIN-RELATED"/>
    <property type="match status" value="1"/>
</dbReference>
<gene>
    <name evidence="2" type="ordered locus">Kkor_0874</name>
</gene>
<dbReference type="eggNOG" id="COG2764">
    <property type="taxonomic scope" value="Bacteria"/>
</dbReference>
<proteinExistence type="predicted"/>
<organism evidence="2 3">
    <name type="scientific">Kangiella koreensis (strain DSM 16069 / JCM 12317 / KCTC 12182 / SW-125)</name>
    <dbReference type="NCBI Taxonomy" id="523791"/>
    <lineage>
        <taxon>Bacteria</taxon>
        <taxon>Pseudomonadati</taxon>
        <taxon>Pseudomonadota</taxon>
        <taxon>Gammaproteobacteria</taxon>
        <taxon>Kangiellales</taxon>
        <taxon>Kangiellaceae</taxon>
        <taxon>Kangiella</taxon>
    </lineage>
</organism>
<name>C7RAK2_KANKD</name>
<dbReference type="PROSITE" id="PS51819">
    <property type="entry name" value="VOC"/>
    <property type="match status" value="1"/>
</dbReference>
<dbReference type="Pfam" id="PF00903">
    <property type="entry name" value="Glyoxalase"/>
    <property type="match status" value="1"/>
</dbReference>
<dbReference type="Proteomes" id="UP000001231">
    <property type="component" value="Chromosome"/>
</dbReference>
<sequence>MSDNNNQPKAPIAHLVCSPCNEAIEFYKKAFNAEEIQKIPSPDGKKVMHACLKLDGGFIFLVDDFPEFNPDGKSLSPQSLGGSCVTIHRQVEDCDVAFKKAIDAGAKARMEPEDTFWGDRYGALIDPFGHHWSIAHHIRDVSEDEIDKFMKNEFTEKC</sequence>
<evidence type="ECO:0000313" key="2">
    <source>
        <dbReference type="EMBL" id="ACV26294.1"/>
    </source>
</evidence>
<dbReference type="CDD" id="cd07246">
    <property type="entry name" value="VOC_like"/>
    <property type="match status" value="1"/>
</dbReference>
<dbReference type="OrthoDB" id="9795306at2"/>
<dbReference type="InterPro" id="IPR004360">
    <property type="entry name" value="Glyas_Fos-R_dOase_dom"/>
</dbReference>
<dbReference type="Gene3D" id="3.10.180.10">
    <property type="entry name" value="2,3-Dihydroxybiphenyl 1,2-Dioxygenase, domain 1"/>
    <property type="match status" value="1"/>
</dbReference>
<dbReference type="HOGENOM" id="CLU_046006_11_2_6"/>
<dbReference type="EMBL" id="CP001707">
    <property type="protein sequence ID" value="ACV26294.1"/>
    <property type="molecule type" value="Genomic_DNA"/>
</dbReference>
<dbReference type="RefSeq" id="WP_012800808.1">
    <property type="nucleotide sequence ID" value="NC_013166.1"/>
</dbReference>
<dbReference type="InterPro" id="IPR029068">
    <property type="entry name" value="Glyas_Bleomycin-R_OHBP_Dase"/>
</dbReference>
<keyword evidence="3" id="KW-1185">Reference proteome</keyword>